<keyword evidence="8" id="KW-0472">Membrane</keyword>
<reference evidence="10 11" key="1">
    <citation type="submission" date="2019-06" db="EMBL/GenBank/DDBJ databases">
        <title>A chromosomal-level reference genome of Carpinus fangiana (Coryloideae, Betulaceae).</title>
        <authorList>
            <person name="Yang X."/>
            <person name="Wang Z."/>
            <person name="Zhang L."/>
            <person name="Hao G."/>
            <person name="Liu J."/>
            <person name="Yang Y."/>
        </authorList>
    </citation>
    <scope>NUCLEOTIDE SEQUENCE [LARGE SCALE GENOMIC DNA]</scope>
    <source>
        <strain evidence="10">Cfa_2016G</strain>
        <tissue evidence="10">Leaf</tissue>
    </source>
</reference>
<evidence type="ECO:0000259" key="9">
    <source>
        <dbReference type="PROSITE" id="PS50157"/>
    </source>
</evidence>
<keyword evidence="6" id="KW-0862">Zinc</keyword>
<keyword evidence="8" id="KW-0812">Transmembrane</keyword>
<keyword evidence="6" id="KW-0863">Zinc-finger</keyword>
<dbReference type="GO" id="GO:0008270">
    <property type="term" value="F:zinc ion binding"/>
    <property type="evidence" value="ECO:0007669"/>
    <property type="project" value="UniProtKB-KW"/>
</dbReference>
<keyword evidence="5" id="KW-0378">Hydrolase</keyword>
<dbReference type="GO" id="GO:0005829">
    <property type="term" value="C:cytosol"/>
    <property type="evidence" value="ECO:0007669"/>
    <property type="project" value="TreeGrafter"/>
</dbReference>
<dbReference type="GO" id="GO:0052689">
    <property type="term" value="F:carboxylic ester hydrolase activity"/>
    <property type="evidence" value="ECO:0007669"/>
    <property type="project" value="UniProtKB-KW"/>
</dbReference>
<dbReference type="Pfam" id="PF00096">
    <property type="entry name" value="zf-C2H2"/>
    <property type="match status" value="2"/>
</dbReference>
<proteinExistence type="inferred from homology"/>
<feature type="region of interest" description="Disordered" evidence="7">
    <location>
        <begin position="964"/>
        <end position="990"/>
    </location>
</feature>
<dbReference type="InterPro" id="IPR014186">
    <property type="entry name" value="S-formylglutathione_hydrol"/>
</dbReference>
<comment type="similarity">
    <text evidence="1">Belongs to the esterase D family.</text>
</comment>
<feature type="domain" description="C2H2-type" evidence="9">
    <location>
        <begin position="570"/>
        <end position="594"/>
    </location>
</feature>
<dbReference type="InterPro" id="IPR036236">
    <property type="entry name" value="Znf_C2H2_sf"/>
</dbReference>
<evidence type="ECO:0000256" key="8">
    <source>
        <dbReference type="SAM" id="Phobius"/>
    </source>
</evidence>
<dbReference type="EC" id="3.1.2.12" evidence="2"/>
<keyword evidence="6" id="KW-0479">Metal-binding</keyword>
<dbReference type="PANTHER" id="PTHR10061:SF0">
    <property type="entry name" value="S-FORMYLGLUTATHIONE HYDROLASE"/>
    <property type="match status" value="1"/>
</dbReference>
<dbReference type="Proteomes" id="UP000327013">
    <property type="component" value="Unassembled WGS sequence"/>
</dbReference>
<protein>
    <recommendedName>
        <fullName evidence="3">S-formylglutathione hydrolase</fullName>
        <ecNumber evidence="2">3.1.2.12</ecNumber>
    </recommendedName>
</protein>
<evidence type="ECO:0000256" key="4">
    <source>
        <dbReference type="ARBA" id="ARBA00022487"/>
    </source>
</evidence>
<feature type="domain" description="C2H2-type" evidence="9">
    <location>
        <begin position="630"/>
        <end position="665"/>
    </location>
</feature>
<feature type="domain" description="C2H2-type" evidence="9">
    <location>
        <begin position="539"/>
        <end position="569"/>
    </location>
</feature>
<evidence type="ECO:0000256" key="6">
    <source>
        <dbReference type="PROSITE-ProRule" id="PRU00042"/>
    </source>
</evidence>
<dbReference type="AlphaFoldDB" id="A0A5N6KYL5"/>
<evidence type="ECO:0000256" key="5">
    <source>
        <dbReference type="ARBA" id="ARBA00022801"/>
    </source>
</evidence>
<evidence type="ECO:0000256" key="2">
    <source>
        <dbReference type="ARBA" id="ARBA00012479"/>
    </source>
</evidence>
<dbReference type="EMBL" id="VIBQ01000014">
    <property type="protein sequence ID" value="KAB8349750.1"/>
    <property type="molecule type" value="Genomic_DNA"/>
</dbReference>
<feature type="domain" description="C2H2-type" evidence="9">
    <location>
        <begin position="737"/>
        <end position="767"/>
    </location>
</feature>
<name>A0A5N6KYL5_9ROSI</name>
<feature type="compositionally biased region" description="Basic and acidic residues" evidence="7">
    <location>
        <begin position="969"/>
        <end position="979"/>
    </location>
</feature>
<dbReference type="SUPFAM" id="SSF57667">
    <property type="entry name" value="beta-beta-alpha zinc fingers"/>
    <property type="match status" value="4"/>
</dbReference>
<feature type="domain" description="C2H2-type" evidence="9">
    <location>
        <begin position="598"/>
        <end position="629"/>
    </location>
</feature>
<sequence length="1046" mass="115484">MSFKTTATIASFGGKLLKLTHPSKSTACDMSLNLYLPPQVSSSQMTDAGRKVPVLIYLSGLTCTGDNCAEKGFFQHAAARRGIAVVYPDTSPRGLAIAGEDDSYDFGAGAGFYLDATKAPWTKGYNMATYITQELPAALKQSFAELDMARVSITGHSMGGHGALTLFLRNPGLYKSVSAFAPIANPSKCPWGEKAFGGYLQDKSEWAAYDATELVKGWKGALQVLIDVGTGDNFYKQGQLLPENFVQAAKEAGADQNGSVQVRMQDGARQDGAATGVNHGTTPAIQGLVLHRIGLLEELFAGPILVASSTLEESRRVGYEHVPSIRHVSAHNKRDLLFAKLLDGDEKRIGLALQVHQHRRILADLESTGAEDTCSLVLCHVRRRSALIFGNLLRPWRTDRCGTGVCCGVVAYGHNVLIAFSVLSISLAGLIWIFSIIFDVGLVQDCAIIVAVPQSTSLLEEEEAMSWDLPQQVLGKRSRAASQDSDLSSKSRKTLQGESSGTKSREKKHACPYDGCDKRFVRPARLEEHIRSHTNDRPFVCGSDGCDKAFLRQSHLDHHVKQNHTDERKWVCDWEGCGKSFVSGTRLRAHVKTHETKFYCTEFPPCKEIFRKKNTLQKHIDKEHLHRKPFPCTEVDEKTGVSCTAAFDRALKLRQHEATHHGAKRYWCTLCQSHTKDGQGDVNMNTPGFGTYSELQSHIRDVHPPTCDECKMIFKSNHQMRQHIELHHYSFEERATLVCPRPNCGKAFTKVGNLNVHVRTVHDKAKPWVCGEADLGQSKGLEGWDGSNACSQSFGVKSSLEGHIRTQHFNEGVLLHGSAKKAKTARIHQGRLGQDVSTAARLTDGFGDEGVRQLACIVDGCEMRFTRDYDLEVHCQNMHGLSEEEIGEGLAEQRALSGGQFWVRGAGAWDDDDDEDEEDEDAVQVGIDYGNSRVEPFRFIAGGGLSSNEGPEPNAASVRWIKQEQGTKVSERRRGDVEPHGPSLRRHQQGWKPFQHRLRRLLPRPAAPWSPQCNSTCLLPALQYGVLTPCLYRDPAPPLGSLRRPP</sequence>
<dbReference type="OrthoDB" id="4748970at2759"/>
<organism evidence="10 11">
    <name type="scientific">Carpinus fangiana</name>
    <dbReference type="NCBI Taxonomy" id="176857"/>
    <lineage>
        <taxon>Eukaryota</taxon>
        <taxon>Viridiplantae</taxon>
        <taxon>Streptophyta</taxon>
        <taxon>Embryophyta</taxon>
        <taxon>Tracheophyta</taxon>
        <taxon>Spermatophyta</taxon>
        <taxon>Magnoliopsida</taxon>
        <taxon>eudicotyledons</taxon>
        <taxon>Gunneridae</taxon>
        <taxon>Pentapetalae</taxon>
        <taxon>rosids</taxon>
        <taxon>fabids</taxon>
        <taxon>Fagales</taxon>
        <taxon>Betulaceae</taxon>
        <taxon>Carpinus</taxon>
    </lineage>
</organism>
<evidence type="ECO:0000313" key="11">
    <source>
        <dbReference type="Proteomes" id="UP000327013"/>
    </source>
</evidence>
<comment type="caution">
    <text evidence="10">The sequence shown here is derived from an EMBL/GenBank/DDBJ whole genome shotgun (WGS) entry which is preliminary data.</text>
</comment>
<evidence type="ECO:0000256" key="1">
    <source>
        <dbReference type="ARBA" id="ARBA00005622"/>
    </source>
</evidence>
<feature type="region of interest" description="Disordered" evidence="7">
    <location>
        <begin position="479"/>
        <end position="510"/>
    </location>
</feature>
<dbReference type="PANTHER" id="PTHR10061">
    <property type="entry name" value="S-FORMYLGLUTATHIONE HYDROLASE"/>
    <property type="match status" value="1"/>
</dbReference>
<evidence type="ECO:0000256" key="3">
    <source>
        <dbReference type="ARBA" id="ARBA00016774"/>
    </source>
</evidence>
<dbReference type="NCBIfam" id="TIGR02821">
    <property type="entry name" value="fghA_ester_D"/>
    <property type="match status" value="1"/>
</dbReference>
<dbReference type="PROSITE" id="PS50157">
    <property type="entry name" value="ZINC_FINGER_C2H2_2"/>
    <property type="match status" value="6"/>
</dbReference>
<keyword evidence="8" id="KW-1133">Transmembrane helix</keyword>
<dbReference type="InterPro" id="IPR029058">
    <property type="entry name" value="AB_hydrolase_fold"/>
</dbReference>
<dbReference type="InterPro" id="IPR013087">
    <property type="entry name" value="Znf_C2H2_type"/>
</dbReference>
<feature type="compositionally biased region" description="Polar residues" evidence="7">
    <location>
        <begin position="480"/>
        <end position="502"/>
    </location>
</feature>
<feature type="domain" description="C2H2-type" evidence="9">
    <location>
        <begin position="509"/>
        <end position="538"/>
    </location>
</feature>
<dbReference type="PROSITE" id="PS00028">
    <property type="entry name" value="ZINC_FINGER_C2H2_1"/>
    <property type="match status" value="5"/>
</dbReference>
<evidence type="ECO:0000256" key="7">
    <source>
        <dbReference type="SAM" id="MobiDB-lite"/>
    </source>
</evidence>
<dbReference type="EMBL" id="VIBQ01000014">
    <property type="protein sequence ID" value="KAB8349751.1"/>
    <property type="molecule type" value="Genomic_DNA"/>
</dbReference>
<dbReference type="GO" id="GO:0018738">
    <property type="term" value="F:S-formylglutathione hydrolase activity"/>
    <property type="evidence" value="ECO:0007669"/>
    <property type="project" value="UniProtKB-EC"/>
</dbReference>
<dbReference type="Gene3D" id="3.40.50.1820">
    <property type="entry name" value="alpha/beta hydrolase"/>
    <property type="match status" value="1"/>
</dbReference>
<dbReference type="InterPro" id="IPR000801">
    <property type="entry name" value="Esterase-like"/>
</dbReference>
<accession>A0A5N6KYL5</accession>
<dbReference type="Gene3D" id="3.30.160.60">
    <property type="entry name" value="Classic Zinc Finger"/>
    <property type="match status" value="5"/>
</dbReference>
<gene>
    <name evidence="10" type="ORF">FH972_023765</name>
</gene>
<evidence type="ECO:0000313" key="10">
    <source>
        <dbReference type="EMBL" id="KAB8349750.1"/>
    </source>
</evidence>
<dbReference type="GO" id="GO:0046294">
    <property type="term" value="P:formaldehyde catabolic process"/>
    <property type="evidence" value="ECO:0007669"/>
    <property type="project" value="InterPro"/>
</dbReference>
<dbReference type="Pfam" id="PF00756">
    <property type="entry name" value="Esterase"/>
    <property type="match status" value="1"/>
</dbReference>
<keyword evidence="11" id="KW-1185">Reference proteome</keyword>
<dbReference type="SMART" id="SM00355">
    <property type="entry name" value="ZnF_C2H2"/>
    <property type="match status" value="10"/>
</dbReference>
<dbReference type="SUPFAM" id="SSF53474">
    <property type="entry name" value="alpha/beta-Hydrolases"/>
    <property type="match status" value="1"/>
</dbReference>
<keyword evidence="4" id="KW-0719">Serine esterase</keyword>
<feature type="transmembrane region" description="Helical" evidence="8">
    <location>
        <begin position="416"/>
        <end position="438"/>
    </location>
</feature>